<evidence type="ECO:0000259" key="2">
    <source>
        <dbReference type="Pfam" id="PF01498"/>
    </source>
</evidence>
<dbReference type="PANTHER" id="PTHR46068:SF1">
    <property type="entry name" value="TRANSPOSASE IS30-LIKE HTH DOMAIN-CONTAINING PROTEIN"/>
    <property type="match status" value="1"/>
</dbReference>
<feature type="compositionally biased region" description="Basic and acidic residues" evidence="1">
    <location>
        <begin position="14"/>
        <end position="31"/>
    </location>
</feature>
<evidence type="ECO:0000259" key="3">
    <source>
        <dbReference type="Pfam" id="PF13358"/>
    </source>
</evidence>
<evidence type="ECO:0008006" key="6">
    <source>
        <dbReference type="Google" id="ProtNLM"/>
    </source>
</evidence>
<dbReference type="InterPro" id="IPR009057">
    <property type="entry name" value="Homeodomain-like_sf"/>
</dbReference>
<dbReference type="AlphaFoldDB" id="A0AAN9GMM4"/>
<evidence type="ECO:0000313" key="5">
    <source>
        <dbReference type="Proteomes" id="UP001374579"/>
    </source>
</evidence>
<dbReference type="InterPro" id="IPR036397">
    <property type="entry name" value="RNaseH_sf"/>
</dbReference>
<gene>
    <name evidence="4" type="ORF">V1264_011690</name>
</gene>
<dbReference type="GO" id="GO:0006313">
    <property type="term" value="P:DNA transposition"/>
    <property type="evidence" value="ECO:0007669"/>
    <property type="project" value="InterPro"/>
</dbReference>
<proteinExistence type="predicted"/>
<feature type="domain" description="Transposase Tc1-like" evidence="2">
    <location>
        <begin position="99"/>
        <end position="159"/>
    </location>
</feature>
<name>A0AAN9GMM4_9CAEN</name>
<dbReference type="PANTHER" id="PTHR46068">
    <property type="entry name" value="PROTEIN CBG27172"/>
    <property type="match status" value="1"/>
</dbReference>
<accession>A0AAN9GMM4</accession>
<evidence type="ECO:0000313" key="4">
    <source>
        <dbReference type="EMBL" id="KAK7112205.1"/>
    </source>
</evidence>
<protein>
    <recommendedName>
        <fullName evidence="6">Transposase</fullName>
    </recommendedName>
</protein>
<dbReference type="GO" id="GO:0003677">
    <property type="term" value="F:DNA binding"/>
    <property type="evidence" value="ECO:0007669"/>
    <property type="project" value="InterPro"/>
</dbReference>
<dbReference type="InterPro" id="IPR002492">
    <property type="entry name" value="Transposase_Tc1-like"/>
</dbReference>
<keyword evidence="5" id="KW-1185">Reference proteome</keyword>
<feature type="domain" description="Tc1-like transposase DDE" evidence="3">
    <location>
        <begin position="169"/>
        <end position="312"/>
    </location>
</feature>
<dbReference type="SUPFAM" id="SSF46689">
    <property type="entry name" value="Homeodomain-like"/>
    <property type="match status" value="1"/>
</dbReference>
<feature type="region of interest" description="Disordered" evidence="1">
    <location>
        <begin position="1"/>
        <end position="49"/>
    </location>
</feature>
<evidence type="ECO:0000256" key="1">
    <source>
        <dbReference type="SAM" id="MobiDB-lite"/>
    </source>
</evidence>
<comment type="caution">
    <text evidence="4">The sequence shown here is derived from an EMBL/GenBank/DDBJ whole genome shotgun (WGS) entry which is preliminary data.</text>
</comment>
<sequence>MSSKTHKSGLFATKKSDDNSATKDGPIEQRRPPNCIGSFTSRPKSKCNPARHFHVSQSTISRLWARFQATGSVADLPRAGRPRATTAAHDRFIRLRHLRNPFLSASSSVQALPGPHRLSDQTVQNRLYEAGLRARRPHRGAVLTRRHRQNRVQWGNQHLRWTVRNHWRHVWFSDESYFLLQRHDGRRRVYRRVNERYAPNCVDEAPVHGGGGVMVWGAINTAGRSTLVHVQGRITAQRYVEEILRPHALPLLADQDAIFQQDNARPHTARLTTQFLTDHHVQVLPWPSMSPDMNPIEHLWDELDRRVRRREEAPANHRDLLQALQEEWDTIPQQDIRHLIQSMPRRCRAVVAAQGSHTPY</sequence>
<dbReference type="Pfam" id="PF01498">
    <property type="entry name" value="HTH_Tnp_Tc3_2"/>
    <property type="match status" value="1"/>
</dbReference>
<dbReference type="Pfam" id="PF13358">
    <property type="entry name" value="DDE_3"/>
    <property type="match status" value="1"/>
</dbReference>
<dbReference type="EMBL" id="JBAMIC010000002">
    <property type="protein sequence ID" value="KAK7112205.1"/>
    <property type="molecule type" value="Genomic_DNA"/>
</dbReference>
<dbReference type="GO" id="GO:0015074">
    <property type="term" value="P:DNA integration"/>
    <property type="evidence" value="ECO:0007669"/>
    <property type="project" value="InterPro"/>
</dbReference>
<dbReference type="InterPro" id="IPR038717">
    <property type="entry name" value="Tc1-like_DDE_dom"/>
</dbReference>
<dbReference type="Proteomes" id="UP001374579">
    <property type="component" value="Unassembled WGS sequence"/>
</dbReference>
<reference evidence="4 5" key="1">
    <citation type="submission" date="2024-02" db="EMBL/GenBank/DDBJ databases">
        <title>Chromosome-scale genome assembly of the rough periwinkle Littorina saxatilis.</title>
        <authorList>
            <person name="De Jode A."/>
            <person name="Faria R."/>
            <person name="Formenti G."/>
            <person name="Sims Y."/>
            <person name="Smith T.P."/>
            <person name="Tracey A."/>
            <person name="Wood J.M.D."/>
            <person name="Zagrodzka Z.B."/>
            <person name="Johannesson K."/>
            <person name="Butlin R.K."/>
            <person name="Leder E.H."/>
        </authorList>
    </citation>
    <scope>NUCLEOTIDE SEQUENCE [LARGE SCALE GENOMIC DNA]</scope>
    <source>
        <strain evidence="4">Snail1</strain>
        <tissue evidence="4">Muscle</tissue>
    </source>
</reference>
<dbReference type="Gene3D" id="3.30.420.10">
    <property type="entry name" value="Ribonuclease H-like superfamily/Ribonuclease H"/>
    <property type="match status" value="1"/>
</dbReference>
<organism evidence="4 5">
    <name type="scientific">Littorina saxatilis</name>
    <dbReference type="NCBI Taxonomy" id="31220"/>
    <lineage>
        <taxon>Eukaryota</taxon>
        <taxon>Metazoa</taxon>
        <taxon>Spiralia</taxon>
        <taxon>Lophotrochozoa</taxon>
        <taxon>Mollusca</taxon>
        <taxon>Gastropoda</taxon>
        <taxon>Caenogastropoda</taxon>
        <taxon>Littorinimorpha</taxon>
        <taxon>Littorinoidea</taxon>
        <taxon>Littorinidae</taxon>
        <taxon>Littorina</taxon>
    </lineage>
</organism>